<organism evidence="2 3">
    <name type="scientific">Candidatus Kaiserbacteria bacterium RIFOXYD1_FULL_42_15</name>
    <dbReference type="NCBI Taxonomy" id="1798532"/>
    <lineage>
        <taxon>Bacteria</taxon>
        <taxon>Candidatus Kaiseribacteriota</taxon>
    </lineage>
</organism>
<keyword evidence="1" id="KW-0812">Transmembrane</keyword>
<sequence>MNLFLRLFLFLIITIFWYIGLFWYSLPFLFWYSFKCQPYELLLVGLLIDVQFMTISTLPMYTLFSFGWIILVAWLRPKLMVYTNTV</sequence>
<reference evidence="2 3" key="1">
    <citation type="journal article" date="2016" name="Nat. Commun.">
        <title>Thousands of microbial genomes shed light on interconnected biogeochemical processes in an aquifer system.</title>
        <authorList>
            <person name="Anantharaman K."/>
            <person name="Brown C.T."/>
            <person name="Hug L.A."/>
            <person name="Sharon I."/>
            <person name="Castelle C.J."/>
            <person name="Probst A.J."/>
            <person name="Thomas B.C."/>
            <person name="Singh A."/>
            <person name="Wilkins M.J."/>
            <person name="Karaoz U."/>
            <person name="Brodie E.L."/>
            <person name="Williams K.H."/>
            <person name="Hubbard S.S."/>
            <person name="Banfield J.F."/>
        </authorList>
    </citation>
    <scope>NUCLEOTIDE SEQUENCE [LARGE SCALE GENOMIC DNA]</scope>
</reference>
<proteinExistence type="predicted"/>
<feature type="transmembrane region" description="Helical" evidence="1">
    <location>
        <begin position="7"/>
        <end position="32"/>
    </location>
</feature>
<accession>A0A1F6FU07</accession>
<keyword evidence="1" id="KW-0472">Membrane</keyword>
<evidence type="ECO:0000256" key="1">
    <source>
        <dbReference type="SAM" id="Phobius"/>
    </source>
</evidence>
<protein>
    <submittedName>
        <fullName evidence="2">Uncharacterized protein</fullName>
    </submittedName>
</protein>
<comment type="caution">
    <text evidence="2">The sequence shown here is derived from an EMBL/GenBank/DDBJ whole genome shotgun (WGS) entry which is preliminary data.</text>
</comment>
<dbReference type="EMBL" id="MFMT01000003">
    <property type="protein sequence ID" value="OGG89339.1"/>
    <property type="molecule type" value="Genomic_DNA"/>
</dbReference>
<dbReference type="Proteomes" id="UP000179230">
    <property type="component" value="Unassembled WGS sequence"/>
</dbReference>
<keyword evidence="1" id="KW-1133">Transmembrane helix</keyword>
<name>A0A1F6FU07_9BACT</name>
<evidence type="ECO:0000313" key="2">
    <source>
        <dbReference type="EMBL" id="OGG89339.1"/>
    </source>
</evidence>
<gene>
    <name evidence="2" type="ORF">A2592_02990</name>
</gene>
<dbReference type="AlphaFoldDB" id="A0A1F6FU07"/>
<evidence type="ECO:0000313" key="3">
    <source>
        <dbReference type="Proteomes" id="UP000179230"/>
    </source>
</evidence>
<feature type="transmembrane region" description="Helical" evidence="1">
    <location>
        <begin position="52"/>
        <end position="75"/>
    </location>
</feature>